<protein>
    <recommendedName>
        <fullName evidence="4">Hydrogenase maturation factor HypA</fullName>
    </recommendedName>
</protein>
<keyword evidence="1 4" id="KW-0533">Nickel</keyword>
<feature type="binding site" evidence="4">
    <location>
        <position position="76"/>
    </location>
    <ligand>
        <name>Zn(2+)</name>
        <dbReference type="ChEBI" id="CHEBI:29105"/>
    </ligand>
</feature>
<dbReference type="OrthoDB" id="9800361at2"/>
<name>A0A841JXX9_9BACT</name>
<organism evidence="5 6">
    <name type="scientific">Silvibacterium bohemicum</name>
    <dbReference type="NCBI Taxonomy" id="1577686"/>
    <lineage>
        <taxon>Bacteria</taxon>
        <taxon>Pseudomonadati</taxon>
        <taxon>Acidobacteriota</taxon>
        <taxon>Terriglobia</taxon>
        <taxon>Terriglobales</taxon>
        <taxon>Acidobacteriaceae</taxon>
        <taxon>Silvibacterium</taxon>
    </lineage>
</organism>
<feature type="binding site" evidence="4">
    <location>
        <position position="2"/>
    </location>
    <ligand>
        <name>Ni(2+)</name>
        <dbReference type="ChEBI" id="CHEBI:49786"/>
    </ligand>
</feature>
<keyword evidence="3 4" id="KW-0862">Zinc</keyword>
<dbReference type="Pfam" id="PF01155">
    <property type="entry name" value="HypA"/>
    <property type="match status" value="1"/>
</dbReference>
<sequence>MHEIGIANAIIEAGQAEAARRTGSKLVRIGIRIGTLAGVDSDALRFAFTALTQGTELDTVDFEIQSCPRRNRCLNCDHQFETAVYSEPCPLCASETIALVGGEELDLTYVELEEA</sequence>
<gene>
    <name evidence="4" type="primary">hypA</name>
    <name evidence="5" type="ORF">HNQ77_001790</name>
</gene>
<evidence type="ECO:0000256" key="2">
    <source>
        <dbReference type="ARBA" id="ARBA00022723"/>
    </source>
</evidence>
<feature type="binding site" evidence="4">
    <location>
        <position position="73"/>
    </location>
    <ligand>
        <name>Zn(2+)</name>
        <dbReference type="ChEBI" id="CHEBI:29105"/>
    </ligand>
</feature>
<dbReference type="Gene3D" id="3.30.2320.80">
    <property type="match status" value="1"/>
</dbReference>
<dbReference type="PANTHER" id="PTHR34535">
    <property type="entry name" value="HYDROGENASE MATURATION FACTOR HYPA"/>
    <property type="match status" value="1"/>
</dbReference>
<dbReference type="PANTHER" id="PTHR34535:SF3">
    <property type="entry name" value="HYDROGENASE MATURATION FACTOR HYPA"/>
    <property type="match status" value="1"/>
</dbReference>
<comment type="similarity">
    <text evidence="4">Belongs to the HypA/HybF family.</text>
</comment>
<dbReference type="Proteomes" id="UP000538666">
    <property type="component" value="Unassembled WGS sequence"/>
</dbReference>
<evidence type="ECO:0000313" key="6">
    <source>
        <dbReference type="Proteomes" id="UP000538666"/>
    </source>
</evidence>
<dbReference type="EMBL" id="JACHEK010000003">
    <property type="protein sequence ID" value="MBB6143841.1"/>
    <property type="molecule type" value="Genomic_DNA"/>
</dbReference>
<reference evidence="5 6" key="1">
    <citation type="submission" date="2020-08" db="EMBL/GenBank/DDBJ databases">
        <title>Genomic Encyclopedia of Type Strains, Phase IV (KMG-IV): sequencing the most valuable type-strain genomes for metagenomic binning, comparative biology and taxonomic classification.</title>
        <authorList>
            <person name="Goeker M."/>
        </authorList>
    </citation>
    <scope>NUCLEOTIDE SEQUENCE [LARGE SCALE GENOMIC DNA]</scope>
    <source>
        <strain evidence="5 6">DSM 103733</strain>
    </source>
</reference>
<comment type="caution">
    <text evidence="5">The sequence shown here is derived from an EMBL/GenBank/DDBJ whole genome shotgun (WGS) entry which is preliminary data.</text>
</comment>
<dbReference type="GO" id="GO:0051604">
    <property type="term" value="P:protein maturation"/>
    <property type="evidence" value="ECO:0007669"/>
    <property type="project" value="InterPro"/>
</dbReference>
<accession>A0A841JXX9</accession>
<dbReference type="PIRSF" id="PIRSF004761">
    <property type="entry name" value="Hydrgn_mat_HypA"/>
    <property type="match status" value="1"/>
</dbReference>
<evidence type="ECO:0000313" key="5">
    <source>
        <dbReference type="EMBL" id="MBB6143841.1"/>
    </source>
</evidence>
<evidence type="ECO:0000256" key="1">
    <source>
        <dbReference type="ARBA" id="ARBA00022596"/>
    </source>
</evidence>
<dbReference type="InterPro" id="IPR000688">
    <property type="entry name" value="HypA/HybF"/>
</dbReference>
<dbReference type="HAMAP" id="MF_00213">
    <property type="entry name" value="HypA_HybF"/>
    <property type="match status" value="1"/>
</dbReference>
<evidence type="ECO:0000256" key="4">
    <source>
        <dbReference type="HAMAP-Rule" id="MF_00213"/>
    </source>
</evidence>
<dbReference type="GO" id="GO:0016151">
    <property type="term" value="F:nickel cation binding"/>
    <property type="evidence" value="ECO:0007669"/>
    <property type="project" value="UniProtKB-UniRule"/>
</dbReference>
<dbReference type="AlphaFoldDB" id="A0A841JXX9"/>
<evidence type="ECO:0000256" key="3">
    <source>
        <dbReference type="ARBA" id="ARBA00022833"/>
    </source>
</evidence>
<dbReference type="RefSeq" id="WP_050058590.1">
    <property type="nucleotide sequence ID" value="NZ_JACHEK010000003.1"/>
</dbReference>
<feature type="binding site" evidence="4">
    <location>
        <position position="89"/>
    </location>
    <ligand>
        <name>Zn(2+)</name>
        <dbReference type="ChEBI" id="CHEBI:29105"/>
    </ligand>
</feature>
<dbReference type="GO" id="GO:0008270">
    <property type="term" value="F:zinc ion binding"/>
    <property type="evidence" value="ECO:0007669"/>
    <property type="project" value="UniProtKB-UniRule"/>
</dbReference>
<keyword evidence="6" id="KW-1185">Reference proteome</keyword>
<comment type="function">
    <text evidence="4">Involved in the maturation of [NiFe] hydrogenases. Required for nickel insertion into the metal center of the hydrogenase.</text>
</comment>
<proteinExistence type="inferred from homology"/>
<feature type="binding site" evidence="4">
    <location>
        <position position="92"/>
    </location>
    <ligand>
        <name>Zn(2+)</name>
        <dbReference type="ChEBI" id="CHEBI:29105"/>
    </ligand>
</feature>
<keyword evidence="2 4" id="KW-0479">Metal-binding</keyword>